<feature type="domain" description="Aldehyde dehydrogenase" evidence="8">
    <location>
        <begin position="43"/>
        <end position="440"/>
    </location>
</feature>
<dbReference type="GO" id="GO:0006081">
    <property type="term" value="P:aldehyde metabolic process"/>
    <property type="evidence" value="ECO:0007669"/>
    <property type="project" value="InterPro"/>
</dbReference>
<dbReference type="InterPro" id="IPR016161">
    <property type="entry name" value="Ald_DH/histidinol_DH"/>
</dbReference>
<dbReference type="SUPFAM" id="SSF51735">
    <property type="entry name" value="NAD(P)-binding Rossmann-fold domains"/>
    <property type="match status" value="1"/>
</dbReference>
<evidence type="ECO:0000256" key="4">
    <source>
        <dbReference type="ARBA" id="ARBA00023002"/>
    </source>
</evidence>
<keyword evidence="10" id="KW-1185">Reference proteome</keyword>
<dbReference type="GO" id="GO:0004029">
    <property type="term" value="F:aldehyde dehydrogenase (NAD+) activity"/>
    <property type="evidence" value="ECO:0007669"/>
    <property type="project" value="TreeGrafter"/>
</dbReference>
<evidence type="ECO:0000256" key="5">
    <source>
        <dbReference type="ARBA" id="ARBA00066967"/>
    </source>
</evidence>
<evidence type="ECO:0000256" key="2">
    <source>
        <dbReference type="ARBA" id="ARBA00022746"/>
    </source>
</evidence>
<dbReference type="CDD" id="cd07135">
    <property type="entry name" value="ALDH_F14-YMR110C"/>
    <property type="match status" value="1"/>
</dbReference>
<dbReference type="Gene3D" id="3.40.50.720">
    <property type="entry name" value="NAD(P)-binding Rossmann-like Domain"/>
    <property type="match status" value="2"/>
</dbReference>
<keyword evidence="4" id="KW-0560">Oxidoreductase</keyword>
<keyword evidence="3" id="KW-0521">NADP</keyword>
<evidence type="ECO:0000256" key="3">
    <source>
        <dbReference type="ARBA" id="ARBA00022857"/>
    </source>
</evidence>
<dbReference type="GO" id="GO:0016117">
    <property type="term" value="P:carotenoid biosynthetic process"/>
    <property type="evidence" value="ECO:0007669"/>
    <property type="project" value="UniProtKB-KW"/>
</dbReference>
<name>A0A8H6DJ13_9HYPO</name>
<organism evidence="9 10">
    <name type="scientific">Fusarium globosum</name>
    <dbReference type="NCBI Taxonomy" id="78864"/>
    <lineage>
        <taxon>Eukaryota</taxon>
        <taxon>Fungi</taxon>
        <taxon>Dikarya</taxon>
        <taxon>Ascomycota</taxon>
        <taxon>Pezizomycotina</taxon>
        <taxon>Sordariomycetes</taxon>
        <taxon>Hypocreomycetidae</taxon>
        <taxon>Hypocreales</taxon>
        <taxon>Nectriaceae</taxon>
        <taxon>Fusarium</taxon>
        <taxon>Fusarium fujikuroi species complex</taxon>
    </lineage>
</organism>
<comment type="similarity">
    <text evidence="1">Belongs to the aldehyde dehydrogenase family.</text>
</comment>
<dbReference type="InterPro" id="IPR020904">
    <property type="entry name" value="Sc_DH/Rdtase_CS"/>
</dbReference>
<dbReference type="PANTHER" id="PTHR43570">
    <property type="entry name" value="ALDEHYDE DEHYDROGENASE"/>
    <property type="match status" value="1"/>
</dbReference>
<dbReference type="AlphaFoldDB" id="A0A8H6DJ13"/>
<evidence type="ECO:0000313" key="10">
    <source>
        <dbReference type="Proteomes" id="UP000532311"/>
    </source>
</evidence>
<evidence type="ECO:0000313" key="9">
    <source>
        <dbReference type="EMBL" id="KAF5716802.1"/>
    </source>
</evidence>
<dbReference type="InterPro" id="IPR036291">
    <property type="entry name" value="NAD(P)-bd_dom_sf"/>
</dbReference>
<sequence>MSKEISSPRPYTSEAECLEYHSQLFKTFATGTTKNIKWRKWQLKQMWWMLVDNEKAVTEALAADLGRHEFEALTSDLHGLKTDILEHLNHVEEWAADEPVSSAGFLMGTLGKARIRKEPLGVVLVIGAWNFPFLLTLQPVIAAITAGCCVVVKPSELSVASQNLMQDLVGRYLDPEAIRLVTGGPQETTRLLELKFNHIFFTGSTKVAKFVAEAAAKHLTPTVLELGGQGPAIVTAKADVDLAAKRIAYAKFLNAGQICLSVNHVFVDPEVHDTFVERLHYWTRQFSGGESSHMCKIVNRRNFERLSGLLENTSGDVFRASGKAGENRLSPTVVTDVTRDDSLLSEELFGPICPVIRATYKNAVRQTNSGPHPLAIYIFSLDRSEIDYVLQNTISGGVTINDVLMHYGVPGAPFGGVGDSGQGYYHGKYGFMAFTHQRTILEIPTWMDKLMAFRYPPFDVKNMSNFVVKNNLGFRRGETMEDQVVGGSRAWVWAGLGVLVASAIGVASKNLPNPAVDHFCAFPDPALRPDAGTFPAKDIDQSYYYSRIASVPSICITEHHLRSIYPAYYFFFIAQKKTPARAQMLPPNATDYVSSLLTEAHELSQPLLDGLSTSPLTIPVSLASVLGLGYFANKILVSRALNHGTKAYFDWNKEIVLVTGGSGGIGGETVQQLASKGIRVVVLDVLALTYKPPNAGVCRGKPLLKATKQDIDLTIGVNTLGLIWTIKTFLPAMVSRNHGHLLIVASQTGYLATVGITDYAASKSAAIAIYEGLHTEIKHVHKATAVRLSCVSPSHVQTQMFTGVKSVPGMSTMTTEYLADRICGIFLSGRGQNIIVPAAAGMSPWVRVLPSWVRVLLQDAAAPAFTDLRPHDPFKQTA</sequence>
<protein>
    <recommendedName>
        <fullName evidence="6">Beta-apo-4'-carotenal oxygenase</fullName>
        <ecNumber evidence="5">1.2.1.82</ecNumber>
    </recommendedName>
    <alternativeName>
        <fullName evidence="7">Beta-apo-4'-carotenal dehydrogenase</fullName>
    </alternativeName>
</protein>
<gene>
    <name evidence="9" type="ORF">FGLOB1_2396</name>
</gene>
<dbReference type="PANTHER" id="PTHR43570:SF16">
    <property type="entry name" value="ALDEHYDE DEHYDROGENASE TYPE III, ISOFORM Q"/>
    <property type="match status" value="1"/>
</dbReference>
<dbReference type="Gene3D" id="3.40.309.10">
    <property type="entry name" value="Aldehyde Dehydrogenase, Chain A, domain 2"/>
    <property type="match status" value="1"/>
</dbReference>
<dbReference type="InterPro" id="IPR016162">
    <property type="entry name" value="Ald_DH_N"/>
</dbReference>
<comment type="caution">
    <text evidence="9">The sequence shown here is derived from an EMBL/GenBank/DDBJ whole genome shotgun (WGS) entry which is preliminary data.</text>
</comment>
<evidence type="ECO:0000256" key="1">
    <source>
        <dbReference type="ARBA" id="ARBA00009986"/>
    </source>
</evidence>
<evidence type="ECO:0000256" key="7">
    <source>
        <dbReference type="ARBA" id="ARBA00082640"/>
    </source>
</evidence>
<dbReference type="Pfam" id="PF00171">
    <property type="entry name" value="Aldedh"/>
    <property type="match status" value="1"/>
</dbReference>
<dbReference type="EMBL" id="JAAQPF010000084">
    <property type="protein sequence ID" value="KAF5716802.1"/>
    <property type="molecule type" value="Genomic_DNA"/>
</dbReference>
<dbReference type="InterPro" id="IPR016163">
    <property type="entry name" value="Ald_DH_C"/>
</dbReference>
<dbReference type="EC" id="1.2.1.82" evidence="5"/>
<dbReference type="InterPro" id="IPR012394">
    <property type="entry name" value="Aldehyde_DH_NAD(P)"/>
</dbReference>
<dbReference type="Pfam" id="PF00106">
    <property type="entry name" value="adh_short"/>
    <property type="match status" value="1"/>
</dbReference>
<dbReference type="PROSITE" id="PS00061">
    <property type="entry name" value="ADH_SHORT"/>
    <property type="match status" value="1"/>
</dbReference>
<dbReference type="Gene3D" id="3.40.605.10">
    <property type="entry name" value="Aldehyde Dehydrogenase, Chain A, domain 1"/>
    <property type="match status" value="1"/>
</dbReference>
<dbReference type="FunFam" id="3.40.605.10:FF:000004">
    <property type="entry name" value="Aldehyde dehydrogenase"/>
    <property type="match status" value="1"/>
</dbReference>
<accession>A0A8H6DJ13</accession>
<evidence type="ECO:0000256" key="6">
    <source>
        <dbReference type="ARBA" id="ARBA00071369"/>
    </source>
</evidence>
<dbReference type="GO" id="GO:0005737">
    <property type="term" value="C:cytoplasm"/>
    <property type="evidence" value="ECO:0007669"/>
    <property type="project" value="TreeGrafter"/>
</dbReference>
<dbReference type="SUPFAM" id="SSF53720">
    <property type="entry name" value="ALDH-like"/>
    <property type="match status" value="1"/>
</dbReference>
<proteinExistence type="inferred from homology"/>
<keyword evidence="2" id="KW-0125">Carotenoid biosynthesis</keyword>
<reference evidence="9 10" key="1">
    <citation type="submission" date="2020-05" db="EMBL/GenBank/DDBJ databases">
        <title>Identification and distribution of gene clusters putatively required for synthesis of sphingolipid metabolism inhibitors in phylogenetically diverse species of the filamentous fungus Fusarium.</title>
        <authorList>
            <person name="Kim H.-S."/>
            <person name="Busman M."/>
            <person name="Brown D.W."/>
            <person name="Divon H."/>
            <person name="Uhlig S."/>
            <person name="Proctor R.H."/>
        </authorList>
    </citation>
    <scope>NUCLEOTIDE SEQUENCE [LARGE SCALE GENOMIC DNA]</scope>
    <source>
        <strain evidence="9 10">NRRL 26131</strain>
    </source>
</reference>
<dbReference type="PRINTS" id="PR00081">
    <property type="entry name" value="GDHRDH"/>
</dbReference>
<evidence type="ECO:0000259" key="8">
    <source>
        <dbReference type="Pfam" id="PF00171"/>
    </source>
</evidence>
<dbReference type="Proteomes" id="UP000532311">
    <property type="component" value="Unassembled WGS sequence"/>
</dbReference>
<dbReference type="InterPro" id="IPR015590">
    <property type="entry name" value="Aldehyde_DH_dom"/>
</dbReference>
<dbReference type="InterPro" id="IPR002347">
    <property type="entry name" value="SDR_fam"/>
</dbReference>